<dbReference type="EMBL" id="CP016268">
    <property type="protein sequence ID" value="ANO53243.1"/>
    <property type="molecule type" value="Genomic_DNA"/>
</dbReference>
<evidence type="ECO:0000259" key="4">
    <source>
        <dbReference type="PROSITE" id="PS00662"/>
    </source>
</evidence>
<dbReference type="SUPFAM" id="SSF52540">
    <property type="entry name" value="P-loop containing nucleoside triphosphate hydrolases"/>
    <property type="match status" value="1"/>
</dbReference>
<reference evidence="5 6" key="1">
    <citation type="submission" date="2016-06" db="EMBL/GenBank/DDBJ databases">
        <title>Complete genome sequence of a deep-branching marine Gamma Proteobacterium Woeseia oceani type strain XK5.</title>
        <authorList>
            <person name="Mu D."/>
            <person name="Du Z."/>
        </authorList>
    </citation>
    <scope>NUCLEOTIDE SEQUENCE [LARGE SCALE GENOMIC DNA]</scope>
    <source>
        <strain evidence="5 6">XK5</strain>
    </source>
</reference>
<dbReference type="SMART" id="SM00382">
    <property type="entry name" value="AAA"/>
    <property type="match status" value="1"/>
</dbReference>
<dbReference type="Gene3D" id="3.30.450.90">
    <property type="match status" value="1"/>
</dbReference>
<organism evidence="5 6">
    <name type="scientific">Woeseia oceani</name>
    <dbReference type="NCBI Taxonomy" id="1548547"/>
    <lineage>
        <taxon>Bacteria</taxon>
        <taxon>Pseudomonadati</taxon>
        <taxon>Pseudomonadota</taxon>
        <taxon>Gammaproteobacteria</taxon>
        <taxon>Woeseiales</taxon>
        <taxon>Woeseiaceae</taxon>
        <taxon>Woeseia</taxon>
    </lineage>
</organism>
<dbReference type="OrthoDB" id="9804785at2"/>
<dbReference type="InterPro" id="IPR001482">
    <property type="entry name" value="T2SS/T4SS_dom"/>
</dbReference>
<gene>
    <name evidence="5" type="ORF">BA177_13615</name>
</gene>
<evidence type="ECO:0000313" key="5">
    <source>
        <dbReference type="EMBL" id="ANO53243.1"/>
    </source>
</evidence>
<evidence type="ECO:0000256" key="1">
    <source>
        <dbReference type="ARBA" id="ARBA00006611"/>
    </source>
</evidence>
<dbReference type="InterPro" id="IPR037257">
    <property type="entry name" value="T2SS_E_N_sf"/>
</dbReference>
<dbReference type="InterPro" id="IPR027417">
    <property type="entry name" value="P-loop_NTPase"/>
</dbReference>
<dbReference type="CDD" id="cd01129">
    <property type="entry name" value="PulE-GspE-like"/>
    <property type="match status" value="1"/>
</dbReference>
<dbReference type="SUPFAM" id="SSF160246">
    <property type="entry name" value="EspE N-terminal domain-like"/>
    <property type="match status" value="1"/>
</dbReference>
<proteinExistence type="inferred from homology"/>
<dbReference type="GO" id="GO:0016887">
    <property type="term" value="F:ATP hydrolysis activity"/>
    <property type="evidence" value="ECO:0007669"/>
    <property type="project" value="TreeGrafter"/>
</dbReference>
<dbReference type="KEGG" id="woc:BA177_13615"/>
<feature type="domain" description="Bacterial type II secretion system protein E" evidence="4">
    <location>
        <begin position="387"/>
        <end position="401"/>
    </location>
</feature>
<name>A0A193LLE3_9GAMM</name>
<dbReference type="Gene3D" id="3.30.300.160">
    <property type="entry name" value="Type II secretion system, protein E, N-terminal domain"/>
    <property type="match status" value="1"/>
</dbReference>
<protein>
    <submittedName>
        <fullName evidence="5">MSHA biogenesis protein MshE</fullName>
    </submittedName>
</protein>
<dbReference type="InterPro" id="IPR007831">
    <property type="entry name" value="T2SS_GspE_N"/>
</dbReference>
<evidence type="ECO:0000256" key="3">
    <source>
        <dbReference type="ARBA" id="ARBA00022840"/>
    </source>
</evidence>
<dbReference type="PROSITE" id="PS00662">
    <property type="entry name" value="T2SP_E"/>
    <property type="match status" value="1"/>
</dbReference>
<dbReference type="AlphaFoldDB" id="A0A193LLE3"/>
<dbReference type="PANTHER" id="PTHR30258">
    <property type="entry name" value="TYPE II SECRETION SYSTEM PROTEIN GSPE-RELATED"/>
    <property type="match status" value="1"/>
</dbReference>
<sequence length="589" mass="65010">MGTSTGSLRRKKMRLGEMLLEAGVISNDELQAALALQKRSGYKLGRALMESGTISETELHSFLSRRLNIEFIDIMSLKLDHDTVQLLPEVHARRHRSLVLQADTDGLLVGMADPTDLLGYDELQRILKKKIRLCLVKESDLLRTIDIVYRHTDEIDKLAVAVTEDLSDDGIDIDELTADEEADDAPVIKLLQSMFKDAVQVKASDIHIEPGEQVLRIRQRVDGVLQEHQIEGRGVASAVVTRLKLMSGLDISEKRLPQDGRFSMRINTQNIDVRVSTLPVQHGESVVLRLLDQSANLLTLSKLGMPQNILQRFTRLIERPGGMVLVTGPTGSGKTTTLYSALNHINRPETKIITIEDPVEYRLARINQVQVNPRIGLDFGRILRTALRQDPDIMLVGEMRDKEAVDIGLRAAMTGHLVFSTLHTVSAAATVNRLLDMGAPGYLIAAALQGIVAQRLVRRVCDSCKEPLAPTASQQAWLAEQLGEEVAANSGFFRGRGCNYCYLTGYRGRIGVYELLEIDSGLTDSIRREDIDGFLKGCAEKKSYVPLSNCAIEYAMSGVTSLDEAIRISGGVDIDVSVVRSPAREEAAL</sequence>
<keyword evidence="6" id="KW-1185">Reference proteome</keyword>
<evidence type="ECO:0000256" key="2">
    <source>
        <dbReference type="ARBA" id="ARBA00022741"/>
    </source>
</evidence>
<dbReference type="InterPro" id="IPR003593">
    <property type="entry name" value="AAA+_ATPase"/>
</dbReference>
<dbReference type="Pfam" id="PF05157">
    <property type="entry name" value="MshEN"/>
    <property type="match status" value="1"/>
</dbReference>
<dbReference type="FunFam" id="3.30.450.90:FF:000001">
    <property type="entry name" value="Type II secretion system ATPase GspE"/>
    <property type="match status" value="1"/>
</dbReference>
<keyword evidence="2" id="KW-0547">Nucleotide-binding</keyword>
<comment type="similarity">
    <text evidence="1">Belongs to the GSP E family.</text>
</comment>
<dbReference type="Pfam" id="PF00437">
    <property type="entry name" value="T2SSE"/>
    <property type="match status" value="1"/>
</dbReference>
<dbReference type="STRING" id="1548547.BA177_13615"/>
<dbReference type="GO" id="GO:0005524">
    <property type="term" value="F:ATP binding"/>
    <property type="evidence" value="ECO:0007669"/>
    <property type="project" value="UniProtKB-KW"/>
</dbReference>
<dbReference type="Proteomes" id="UP000092695">
    <property type="component" value="Chromosome"/>
</dbReference>
<evidence type="ECO:0000313" key="6">
    <source>
        <dbReference type="Proteomes" id="UP000092695"/>
    </source>
</evidence>
<dbReference type="GO" id="GO:0005886">
    <property type="term" value="C:plasma membrane"/>
    <property type="evidence" value="ECO:0007669"/>
    <property type="project" value="TreeGrafter"/>
</dbReference>
<dbReference type="PANTHER" id="PTHR30258:SF29">
    <property type="entry name" value="MSHA PILUS ASSEMBLY ATPASE MSHE"/>
    <property type="match status" value="1"/>
</dbReference>
<dbReference type="Gene3D" id="3.40.50.300">
    <property type="entry name" value="P-loop containing nucleotide triphosphate hydrolases"/>
    <property type="match status" value="1"/>
</dbReference>
<keyword evidence="3" id="KW-0067">ATP-binding</keyword>
<accession>A0A193LLE3</accession>